<evidence type="ECO:0000313" key="1">
    <source>
        <dbReference type="EMBL" id="KAH9770101.1"/>
    </source>
</evidence>
<keyword evidence="1" id="KW-0695">RNA-directed DNA polymerase</keyword>
<keyword evidence="1" id="KW-0548">Nucleotidyltransferase</keyword>
<keyword evidence="1" id="KW-0808">Transferase</keyword>
<evidence type="ECO:0000313" key="2">
    <source>
        <dbReference type="Proteomes" id="UP000829398"/>
    </source>
</evidence>
<organism evidence="1 2">
    <name type="scientific">Citrus sinensis</name>
    <name type="common">Sweet orange</name>
    <name type="synonym">Citrus aurantium var. sinensis</name>
    <dbReference type="NCBI Taxonomy" id="2711"/>
    <lineage>
        <taxon>Eukaryota</taxon>
        <taxon>Viridiplantae</taxon>
        <taxon>Streptophyta</taxon>
        <taxon>Embryophyta</taxon>
        <taxon>Tracheophyta</taxon>
        <taxon>Spermatophyta</taxon>
        <taxon>Magnoliopsida</taxon>
        <taxon>eudicotyledons</taxon>
        <taxon>Gunneridae</taxon>
        <taxon>Pentapetalae</taxon>
        <taxon>rosids</taxon>
        <taxon>malvids</taxon>
        <taxon>Sapindales</taxon>
        <taxon>Rutaceae</taxon>
        <taxon>Aurantioideae</taxon>
        <taxon>Citrus</taxon>
    </lineage>
</organism>
<comment type="caution">
    <text evidence="1">The sequence shown here is derived from an EMBL/GenBank/DDBJ whole genome shotgun (WGS) entry which is preliminary data.</text>
</comment>
<reference evidence="2" key="1">
    <citation type="journal article" date="2023" name="Hortic. Res.">
        <title>A chromosome-level phased genome enabling allele-level studies in sweet orange: a case study on citrus Huanglongbing tolerance.</title>
        <authorList>
            <person name="Wu B."/>
            <person name="Yu Q."/>
            <person name="Deng Z."/>
            <person name="Duan Y."/>
            <person name="Luo F."/>
            <person name="Gmitter F. Jr."/>
        </authorList>
    </citation>
    <scope>NUCLEOTIDE SEQUENCE [LARGE SCALE GENOMIC DNA]</scope>
    <source>
        <strain evidence="2">cv. Valencia</strain>
    </source>
</reference>
<dbReference type="Proteomes" id="UP000829398">
    <property type="component" value="Chromosome 4"/>
</dbReference>
<gene>
    <name evidence="1" type="ORF">KPL71_012256</name>
</gene>
<protein>
    <submittedName>
        <fullName evidence="1">Reverse transcriptase/RNA-dependent DNA polymerase</fullName>
    </submittedName>
</protein>
<proteinExistence type="predicted"/>
<keyword evidence="2" id="KW-1185">Reference proteome</keyword>
<accession>A0ACB8L9I0</accession>
<sequence>MGFPDFVCFNQALLAKQACRILQFPNSLVTKVLQARYFKQTNFLHAKLRSNPSYIWRSILWGKQVIHKGCRWRIGRGNNVQIYNSNWIPRGETFRPISILSLPTDSYVNELIGSDNKWDVTKIYQNFVKDDAELIVSIPLPKEPADDQLFWHYDKQGNYYVKSGFQIAQKIKFPFPLSGSKTNSEIWKVLWNFTLPAKVKNFMWRAIKNLVPISEH</sequence>
<name>A0ACB8L9I0_CITSI</name>
<dbReference type="EMBL" id="CM039173">
    <property type="protein sequence ID" value="KAH9770101.1"/>
    <property type="molecule type" value="Genomic_DNA"/>
</dbReference>